<dbReference type="InterPro" id="IPR017871">
    <property type="entry name" value="ABC_transporter-like_CS"/>
</dbReference>
<dbReference type="GO" id="GO:0016887">
    <property type="term" value="F:ATP hydrolysis activity"/>
    <property type="evidence" value="ECO:0007669"/>
    <property type="project" value="InterPro"/>
</dbReference>
<dbReference type="PANTHER" id="PTHR42781:SF4">
    <property type="entry name" value="SPERMIDINE_PUTRESCINE IMPORT ATP-BINDING PROTEIN POTA"/>
    <property type="match status" value="1"/>
</dbReference>
<reference evidence="5" key="2">
    <citation type="submission" date="2021-04" db="EMBL/GenBank/DDBJ databases">
        <authorList>
            <person name="Gilroy R."/>
        </authorList>
    </citation>
    <scope>NUCLEOTIDE SEQUENCE</scope>
    <source>
        <strain evidence="5">CHK188-11489</strain>
    </source>
</reference>
<proteinExistence type="predicted"/>
<reference evidence="5" key="1">
    <citation type="journal article" date="2021" name="PeerJ">
        <title>Extensive microbial diversity within the chicken gut microbiome revealed by metagenomics and culture.</title>
        <authorList>
            <person name="Gilroy R."/>
            <person name="Ravi A."/>
            <person name="Getino M."/>
            <person name="Pursley I."/>
            <person name="Horton D.L."/>
            <person name="Alikhan N.F."/>
            <person name="Baker D."/>
            <person name="Gharbi K."/>
            <person name="Hall N."/>
            <person name="Watson M."/>
            <person name="Adriaenssens E.M."/>
            <person name="Foster-Nyarko E."/>
            <person name="Jarju S."/>
            <person name="Secka A."/>
            <person name="Antonio M."/>
            <person name="Oren A."/>
            <person name="Chaudhuri R.R."/>
            <person name="La Ragione R."/>
            <person name="Hildebrand F."/>
            <person name="Pallen M.J."/>
        </authorList>
    </citation>
    <scope>NUCLEOTIDE SEQUENCE</scope>
    <source>
        <strain evidence="5">CHK188-11489</strain>
    </source>
</reference>
<comment type="caution">
    <text evidence="5">The sequence shown here is derived from an EMBL/GenBank/DDBJ whole genome shotgun (WGS) entry which is preliminary data.</text>
</comment>
<keyword evidence="2" id="KW-0547">Nucleotide-binding</keyword>
<dbReference type="InterPro" id="IPR027417">
    <property type="entry name" value="P-loop_NTPase"/>
</dbReference>
<dbReference type="EMBL" id="DXBF01000046">
    <property type="protein sequence ID" value="HIZ62108.1"/>
    <property type="molecule type" value="Genomic_DNA"/>
</dbReference>
<dbReference type="PROSITE" id="PS00211">
    <property type="entry name" value="ABC_TRANSPORTER_1"/>
    <property type="match status" value="1"/>
</dbReference>
<keyword evidence="1" id="KW-0813">Transport</keyword>
<accession>A0A9D2JPK9</accession>
<dbReference type="InterPro" id="IPR003439">
    <property type="entry name" value="ABC_transporter-like_ATP-bd"/>
</dbReference>
<feature type="domain" description="ABC transporter" evidence="4">
    <location>
        <begin position="3"/>
        <end position="188"/>
    </location>
</feature>
<dbReference type="PANTHER" id="PTHR42781">
    <property type="entry name" value="SPERMIDINE/PUTRESCINE IMPORT ATP-BINDING PROTEIN POTA"/>
    <property type="match status" value="1"/>
</dbReference>
<gene>
    <name evidence="5" type="ORF">H9724_04990</name>
</gene>
<dbReference type="Pfam" id="PF00005">
    <property type="entry name" value="ABC_tran"/>
    <property type="match status" value="1"/>
</dbReference>
<sequence>MSIVIRDLCKRFGEKTVLRDFSWTVDRPMVLMGPSGCGKTTLLRILMGLETPDSGTVTGAAAPAAVFQEDRLCPQLTAAGNLVLAGHGLTQAEAERELRALGFADAELALPAGRLSGGQKRRAALLRALLCKDAQTLLMDEPFTGMDAELVGQAAAAAVRLAGSRPAILVTHDGAAAELLGWPVRRLTECK</sequence>
<evidence type="ECO:0000313" key="6">
    <source>
        <dbReference type="Proteomes" id="UP000824105"/>
    </source>
</evidence>
<evidence type="ECO:0000256" key="3">
    <source>
        <dbReference type="ARBA" id="ARBA00022840"/>
    </source>
</evidence>
<dbReference type="Gene3D" id="3.40.50.300">
    <property type="entry name" value="P-loop containing nucleotide triphosphate hydrolases"/>
    <property type="match status" value="1"/>
</dbReference>
<evidence type="ECO:0000256" key="1">
    <source>
        <dbReference type="ARBA" id="ARBA00022448"/>
    </source>
</evidence>
<dbReference type="InterPro" id="IPR003593">
    <property type="entry name" value="AAA+_ATPase"/>
</dbReference>
<dbReference type="InterPro" id="IPR050093">
    <property type="entry name" value="ABC_SmlMolc_Importer"/>
</dbReference>
<dbReference type="SMART" id="SM00382">
    <property type="entry name" value="AAA"/>
    <property type="match status" value="1"/>
</dbReference>
<dbReference type="PROSITE" id="PS50893">
    <property type="entry name" value="ABC_TRANSPORTER_2"/>
    <property type="match status" value="1"/>
</dbReference>
<dbReference type="Proteomes" id="UP000824105">
    <property type="component" value="Unassembled WGS sequence"/>
</dbReference>
<evidence type="ECO:0000313" key="5">
    <source>
        <dbReference type="EMBL" id="HIZ62108.1"/>
    </source>
</evidence>
<evidence type="ECO:0000256" key="2">
    <source>
        <dbReference type="ARBA" id="ARBA00022741"/>
    </source>
</evidence>
<dbReference type="SUPFAM" id="SSF52540">
    <property type="entry name" value="P-loop containing nucleoside triphosphate hydrolases"/>
    <property type="match status" value="1"/>
</dbReference>
<dbReference type="GO" id="GO:0005524">
    <property type="term" value="F:ATP binding"/>
    <property type="evidence" value="ECO:0007669"/>
    <property type="project" value="UniProtKB-KW"/>
</dbReference>
<dbReference type="AlphaFoldDB" id="A0A9D2JPK9"/>
<keyword evidence="3 5" id="KW-0067">ATP-binding</keyword>
<evidence type="ECO:0000259" key="4">
    <source>
        <dbReference type="PROSITE" id="PS50893"/>
    </source>
</evidence>
<organism evidence="5 6">
    <name type="scientific">Candidatus Gemmiger avistercoris</name>
    <dbReference type="NCBI Taxonomy" id="2838606"/>
    <lineage>
        <taxon>Bacteria</taxon>
        <taxon>Bacillati</taxon>
        <taxon>Bacillota</taxon>
        <taxon>Clostridia</taxon>
        <taxon>Eubacteriales</taxon>
        <taxon>Gemmiger</taxon>
    </lineage>
</organism>
<protein>
    <submittedName>
        <fullName evidence="5">ATP-binding cassette domain-containing protein</fullName>
    </submittedName>
</protein>
<name>A0A9D2JPK9_9FIRM</name>